<dbReference type="PANTHER" id="PTHR24559">
    <property type="entry name" value="TRANSPOSON TY3-I GAG-POL POLYPROTEIN"/>
    <property type="match status" value="1"/>
</dbReference>
<dbReference type="InterPro" id="IPR000477">
    <property type="entry name" value="RT_dom"/>
</dbReference>
<dbReference type="PANTHER" id="PTHR24559:SF444">
    <property type="entry name" value="REVERSE TRANSCRIPTASE DOMAIN-CONTAINING PROTEIN"/>
    <property type="match status" value="1"/>
</dbReference>
<name>A0A0C2NGN3_THEKT</name>
<feature type="domain" description="Reverse transcriptase" evidence="1">
    <location>
        <begin position="3"/>
        <end position="105"/>
    </location>
</feature>
<dbReference type="InterPro" id="IPR053134">
    <property type="entry name" value="RNA-dir_DNA_polymerase"/>
</dbReference>
<accession>A0A0C2NGN3</accession>
<reference evidence="2 3" key="1">
    <citation type="journal article" date="2014" name="Genome Biol. Evol.">
        <title>The genome of the myxosporean Thelohanellus kitauei shows adaptations to nutrient acquisition within its fish host.</title>
        <authorList>
            <person name="Yang Y."/>
            <person name="Xiong J."/>
            <person name="Zhou Z."/>
            <person name="Huo F."/>
            <person name="Miao W."/>
            <person name="Ran C."/>
            <person name="Liu Y."/>
            <person name="Zhang J."/>
            <person name="Feng J."/>
            <person name="Wang M."/>
            <person name="Wang M."/>
            <person name="Wang L."/>
            <person name="Yao B."/>
        </authorList>
    </citation>
    <scope>NUCLEOTIDE SEQUENCE [LARGE SCALE GENOMIC DNA]</scope>
    <source>
        <strain evidence="2">Wuqing</strain>
    </source>
</reference>
<dbReference type="OrthoDB" id="7854695at2759"/>
<dbReference type="AlphaFoldDB" id="A0A0C2NGN3"/>
<dbReference type="Gene3D" id="3.30.70.270">
    <property type="match status" value="1"/>
</dbReference>
<evidence type="ECO:0000313" key="3">
    <source>
        <dbReference type="Proteomes" id="UP000031668"/>
    </source>
</evidence>
<keyword evidence="3" id="KW-1185">Reference proteome</keyword>
<comment type="caution">
    <text evidence="2">The sequence shown here is derived from an EMBL/GenBank/DDBJ whole genome shotgun (WGS) entry which is preliminary data.</text>
</comment>
<evidence type="ECO:0000259" key="1">
    <source>
        <dbReference type="Pfam" id="PF00078"/>
    </source>
</evidence>
<dbReference type="SUPFAM" id="SSF56672">
    <property type="entry name" value="DNA/RNA polymerases"/>
    <property type="match status" value="1"/>
</dbReference>
<dbReference type="InterPro" id="IPR043502">
    <property type="entry name" value="DNA/RNA_pol_sf"/>
</dbReference>
<dbReference type="InterPro" id="IPR043128">
    <property type="entry name" value="Rev_trsase/Diguanyl_cyclase"/>
</dbReference>
<proteinExistence type="predicted"/>
<protein>
    <submittedName>
        <fullName evidence="2">Retrovirus-related Pol polyprotein from transposon opus</fullName>
    </submittedName>
</protein>
<dbReference type="Gene3D" id="3.10.10.10">
    <property type="entry name" value="HIV Type 1 Reverse Transcriptase, subunit A, domain 1"/>
    <property type="match status" value="1"/>
</dbReference>
<evidence type="ECO:0000313" key="2">
    <source>
        <dbReference type="EMBL" id="KII73132.1"/>
    </source>
</evidence>
<organism evidence="2 3">
    <name type="scientific">Thelohanellus kitauei</name>
    <name type="common">Myxosporean</name>
    <dbReference type="NCBI Taxonomy" id="669202"/>
    <lineage>
        <taxon>Eukaryota</taxon>
        <taxon>Metazoa</taxon>
        <taxon>Cnidaria</taxon>
        <taxon>Myxozoa</taxon>
        <taxon>Myxosporea</taxon>
        <taxon>Bivalvulida</taxon>
        <taxon>Platysporina</taxon>
        <taxon>Myxobolidae</taxon>
        <taxon>Thelohanellus</taxon>
    </lineage>
</organism>
<dbReference type="Proteomes" id="UP000031668">
    <property type="component" value="Unassembled WGS sequence"/>
</dbReference>
<gene>
    <name evidence="2" type="ORF">RF11_14818</name>
</gene>
<sequence length="107" mass="12259">MRDLNSAFYQIQIVDEDIEKTEFTLVPGMGIYKLMKMSFGLKTSLAACQRILDTLLKISKGAIVIIGDIVIFFEDFKKHIDDVRSVFEIIRMSNLKLSFKNCCFAQP</sequence>
<dbReference type="Pfam" id="PF00078">
    <property type="entry name" value="RVT_1"/>
    <property type="match status" value="1"/>
</dbReference>
<dbReference type="EMBL" id="JWZT01000972">
    <property type="protein sequence ID" value="KII73132.1"/>
    <property type="molecule type" value="Genomic_DNA"/>
</dbReference>